<feature type="transmembrane region" description="Helical" evidence="1">
    <location>
        <begin position="50"/>
        <end position="68"/>
    </location>
</feature>
<dbReference type="PANTHER" id="PTHR34473">
    <property type="entry name" value="UPF0699 TRANSMEMBRANE PROTEIN YDBS"/>
    <property type="match status" value="1"/>
</dbReference>
<name>A0A9Q8CKI3_9STAP</name>
<accession>A0A9Q8CKI3</accession>
<dbReference type="EMBL" id="SCWD01000007">
    <property type="protein sequence ID" value="TDL95368.1"/>
    <property type="molecule type" value="Genomic_DNA"/>
</dbReference>
<reference evidence="3 4" key="1">
    <citation type="submission" date="2019-01" db="EMBL/GenBank/DDBJ databases">
        <title>Draft genome sequences of the type strains of six Macrococcus species.</title>
        <authorList>
            <person name="Mazhar S."/>
            <person name="Altermann E."/>
            <person name="Hill C."/>
            <person name="Mcauliffe O."/>
        </authorList>
    </citation>
    <scope>NUCLEOTIDE SEQUENCE [LARGE SCALE GENOMIC DNA]</scope>
    <source>
        <strain evidence="3 4">ATCC 51828</strain>
    </source>
</reference>
<organism evidence="3 4">
    <name type="scientific">Macrococcus carouselicus</name>
    <dbReference type="NCBI Taxonomy" id="69969"/>
    <lineage>
        <taxon>Bacteria</taxon>
        <taxon>Bacillati</taxon>
        <taxon>Bacillota</taxon>
        <taxon>Bacilli</taxon>
        <taxon>Bacillales</taxon>
        <taxon>Staphylococcaceae</taxon>
        <taxon>Macrococcus</taxon>
    </lineage>
</organism>
<dbReference type="AlphaFoldDB" id="A0A9Q8CKI3"/>
<evidence type="ECO:0000259" key="2">
    <source>
        <dbReference type="Pfam" id="PF03703"/>
    </source>
</evidence>
<proteinExistence type="predicted"/>
<gene>
    <name evidence="3" type="ORF">ERX40_10315</name>
</gene>
<dbReference type="OrthoDB" id="2417924at2"/>
<keyword evidence="1" id="KW-0472">Membrane</keyword>
<sequence>MMRPTNEMNRQPEQVKTLKMYHYLMVTGLALTFVLIIHYAVIHWSLYDRLIYAYSLPVLLLLFALIAPRISYYYTAYRLNSVSIETSHGLFWHHRSVIPMDRVQHVAVSSGPLTKHLNLAKVKVYTSGESIALPYVAASEADEIARLITERVKEVAAYV</sequence>
<dbReference type="Pfam" id="PF03703">
    <property type="entry name" value="bPH_2"/>
    <property type="match status" value="1"/>
</dbReference>
<feature type="transmembrane region" description="Helical" evidence="1">
    <location>
        <begin position="21"/>
        <end position="44"/>
    </location>
</feature>
<dbReference type="InterPro" id="IPR005182">
    <property type="entry name" value="YdbS-like_PH"/>
</dbReference>
<evidence type="ECO:0000313" key="4">
    <source>
        <dbReference type="Proteomes" id="UP000295280"/>
    </source>
</evidence>
<evidence type="ECO:0000256" key="1">
    <source>
        <dbReference type="SAM" id="Phobius"/>
    </source>
</evidence>
<keyword evidence="4" id="KW-1185">Reference proteome</keyword>
<protein>
    <recommendedName>
        <fullName evidence="2">YdbS-like PH domain-containing protein</fullName>
    </recommendedName>
</protein>
<keyword evidence="1" id="KW-0812">Transmembrane</keyword>
<evidence type="ECO:0000313" key="3">
    <source>
        <dbReference type="EMBL" id="TDL95368.1"/>
    </source>
</evidence>
<comment type="caution">
    <text evidence="3">The sequence shown here is derived from an EMBL/GenBank/DDBJ whole genome shotgun (WGS) entry which is preliminary data.</text>
</comment>
<keyword evidence="1" id="KW-1133">Transmembrane helix</keyword>
<dbReference type="PANTHER" id="PTHR34473:SF2">
    <property type="entry name" value="UPF0699 TRANSMEMBRANE PROTEIN YDBT"/>
    <property type="match status" value="1"/>
</dbReference>
<dbReference type="Proteomes" id="UP000295280">
    <property type="component" value="Unassembled WGS sequence"/>
</dbReference>
<feature type="domain" description="YdbS-like PH" evidence="2">
    <location>
        <begin position="72"/>
        <end position="148"/>
    </location>
</feature>